<feature type="region of interest" description="Sigma-70 factor domain-2" evidence="6">
    <location>
        <begin position="348"/>
        <end position="418"/>
    </location>
</feature>
<evidence type="ECO:0000256" key="4">
    <source>
        <dbReference type="ARBA" id="ARBA00023125"/>
    </source>
</evidence>
<dbReference type="InterPro" id="IPR007630">
    <property type="entry name" value="RNA_pol_sigma70_r4"/>
</dbReference>
<dbReference type="FunFam" id="1.10.601.10:FF:000001">
    <property type="entry name" value="RNA polymerase sigma factor SigA"/>
    <property type="match status" value="1"/>
</dbReference>
<dbReference type="CDD" id="cd06171">
    <property type="entry name" value="Sigma70_r4"/>
    <property type="match status" value="1"/>
</dbReference>
<name>A0A2H0LNM1_9BACT</name>
<dbReference type="Gene3D" id="1.10.10.10">
    <property type="entry name" value="Winged helix-like DNA-binding domain superfamily/Winged helix DNA-binding domain"/>
    <property type="match status" value="2"/>
</dbReference>
<comment type="caution">
    <text evidence="11">The sequence shown here is derived from an EMBL/GenBank/DDBJ whole genome shotgun (WGS) entry which is preliminary data.</text>
</comment>
<feature type="DNA-binding region" description="H-T-H motif" evidence="6">
    <location>
        <begin position="542"/>
        <end position="561"/>
    </location>
</feature>
<dbReference type="InterPro" id="IPR036388">
    <property type="entry name" value="WH-like_DNA-bd_sf"/>
</dbReference>
<dbReference type="Pfam" id="PF04545">
    <property type="entry name" value="Sigma70_r4"/>
    <property type="match status" value="1"/>
</dbReference>
<evidence type="ECO:0000256" key="6">
    <source>
        <dbReference type="HAMAP-Rule" id="MF_00963"/>
    </source>
</evidence>
<dbReference type="InterPro" id="IPR012760">
    <property type="entry name" value="RNA_pol_sigma_RpoD_C"/>
</dbReference>
<reference evidence="11 12" key="1">
    <citation type="submission" date="2017-09" db="EMBL/GenBank/DDBJ databases">
        <title>Depth-based differentiation of microbial function through sediment-hosted aquifers and enrichment of novel symbionts in the deep terrestrial subsurface.</title>
        <authorList>
            <person name="Probst A.J."/>
            <person name="Ladd B."/>
            <person name="Jarett J.K."/>
            <person name="Geller-Mcgrath D.E."/>
            <person name="Sieber C.M."/>
            <person name="Emerson J.B."/>
            <person name="Anantharaman K."/>
            <person name="Thomas B.C."/>
            <person name="Malmstrom R."/>
            <person name="Stieglmeier M."/>
            <person name="Klingl A."/>
            <person name="Woyke T."/>
            <person name="Ryan C.M."/>
            <person name="Banfield J.F."/>
        </authorList>
    </citation>
    <scope>NUCLEOTIDE SEQUENCE [LARGE SCALE GENOMIC DNA]</scope>
    <source>
        <strain evidence="11">CG11_big_fil_rev_8_21_14_0_20_45_26</strain>
    </source>
</reference>
<dbReference type="InterPro" id="IPR050239">
    <property type="entry name" value="Sigma-70_RNA_pol_init_factors"/>
</dbReference>
<dbReference type="Pfam" id="PF04542">
    <property type="entry name" value="Sigma70_r2"/>
    <property type="match status" value="1"/>
</dbReference>
<evidence type="ECO:0000256" key="1">
    <source>
        <dbReference type="ARBA" id="ARBA00022490"/>
    </source>
</evidence>
<dbReference type="GO" id="GO:0005737">
    <property type="term" value="C:cytoplasm"/>
    <property type="evidence" value="ECO:0007669"/>
    <property type="project" value="UniProtKB-SubCell"/>
</dbReference>
<dbReference type="InterPro" id="IPR007127">
    <property type="entry name" value="RNA_pol_sigma_70_r1_1"/>
</dbReference>
<proteinExistence type="inferred from homology"/>
<evidence type="ECO:0000256" key="5">
    <source>
        <dbReference type="ARBA" id="ARBA00023163"/>
    </source>
</evidence>
<comment type="function">
    <text evidence="6">Sigma factors are initiation factors that promote the attachment of RNA polymerase to specific initiation sites and are then released. This sigma factor is the primary sigma factor during exponential growth.</text>
</comment>
<dbReference type="Pfam" id="PF03979">
    <property type="entry name" value="Sigma70_r1_1"/>
    <property type="match status" value="1"/>
</dbReference>
<dbReference type="NCBIfam" id="TIGR02393">
    <property type="entry name" value="RpoD_Cterm"/>
    <property type="match status" value="1"/>
</dbReference>
<comment type="similarity">
    <text evidence="6">Belongs to the sigma-70 factor family. RpoD/SigA subfamily.</text>
</comment>
<dbReference type="Proteomes" id="UP000230859">
    <property type="component" value="Unassembled WGS sequence"/>
</dbReference>
<feature type="region of interest" description="Sigma-70 factor domain-3" evidence="6">
    <location>
        <begin position="427"/>
        <end position="503"/>
    </location>
</feature>
<dbReference type="PROSITE" id="PS00715">
    <property type="entry name" value="SIGMA70_1"/>
    <property type="match status" value="1"/>
</dbReference>
<keyword evidence="5 6" id="KW-0804">Transcription</keyword>
<dbReference type="HAMAP" id="MF_00963">
    <property type="entry name" value="Sigma70_RpoD_SigA"/>
    <property type="match status" value="1"/>
</dbReference>
<feature type="compositionally biased region" description="Basic and acidic residues" evidence="8">
    <location>
        <begin position="128"/>
        <end position="158"/>
    </location>
</feature>
<dbReference type="SUPFAM" id="SSF88946">
    <property type="entry name" value="Sigma2 domain of RNA polymerase sigma factors"/>
    <property type="match status" value="1"/>
</dbReference>
<dbReference type="Pfam" id="PF00140">
    <property type="entry name" value="Sigma70_r1_2"/>
    <property type="match status" value="1"/>
</dbReference>
<dbReference type="InterPro" id="IPR013324">
    <property type="entry name" value="RNA_pol_sigma_r3/r4-like"/>
</dbReference>
<dbReference type="InterPro" id="IPR007624">
    <property type="entry name" value="RNA_pol_sigma70_r3"/>
</dbReference>
<dbReference type="GO" id="GO:0016987">
    <property type="term" value="F:sigma factor activity"/>
    <property type="evidence" value="ECO:0007669"/>
    <property type="project" value="UniProtKB-UniRule"/>
</dbReference>
<dbReference type="NCBIfam" id="TIGR02937">
    <property type="entry name" value="sigma70-ECF"/>
    <property type="match status" value="1"/>
</dbReference>
<dbReference type="InterPro" id="IPR000943">
    <property type="entry name" value="RNA_pol_sigma70"/>
</dbReference>
<feature type="region of interest" description="Disordered" evidence="8">
    <location>
        <begin position="1"/>
        <end position="75"/>
    </location>
</feature>
<dbReference type="InterPro" id="IPR028630">
    <property type="entry name" value="Sigma70_RpoD"/>
</dbReference>
<keyword evidence="7" id="KW-0175">Coiled coil</keyword>
<feature type="compositionally biased region" description="Basic and acidic residues" evidence="8">
    <location>
        <begin position="57"/>
        <end position="75"/>
    </location>
</feature>
<dbReference type="Pfam" id="PF04539">
    <property type="entry name" value="Sigma70_r3"/>
    <property type="match status" value="1"/>
</dbReference>
<dbReference type="AlphaFoldDB" id="A0A2H0LNM1"/>
<keyword evidence="2 6" id="KW-0805">Transcription regulation</keyword>
<evidence type="ECO:0000256" key="3">
    <source>
        <dbReference type="ARBA" id="ARBA00023082"/>
    </source>
</evidence>
<dbReference type="GO" id="GO:0006352">
    <property type="term" value="P:DNA-templated transcription initiation"/>
    <property type="evidence" value="ECO:0007669"/>
    <property type="project" value="UniProtKB-UniRule"/>
</dbReference>
<dbReference type="InterPro" id="IPR013325">
    <property type="entry name" value="RNA_pol_sigma_r2"/>
</dbReference>
<evidence type="ECO:0000256" key="7">
    <source>
        <dbReference type="SAM" id="Coils"/>
    </source>
</evidence>
<feature type="short sequence motif" description="Interaction with polymerase core subunit RpoC" evidence="6">
    <location>
        <begin position="372"/>
        <end position="375"/>
    </location>
</feature>
<dbReference type="PANTHER" id="PTHR30603">
    <property type="entry name" value="RNA POLYMERASE SIGMA FACTOR RPO"/>
    <property type="match status" value="1"/>
</dbReference>
<dbReference type="FunFam" id="1.10.10.10:FF:000004">
    <property type="entry name" value="RNA polymerase sigma factor SigA"/>
    <property type="match status" value="1"/>
</dbReference>
<keyword evidence="3 6" id="KW-0731">Sigma factor</keyword>
<dbReference type="InterPro" id="IPR042189">
    <property type="entry name" value="RNA_pol_sigma_70_r1_1_sf"/>
</dbReference>
<gene>
    <name evidence="11" type="primary">rpoD</name>
    <name evidence="6" type="synonym">sigA</name>
    <name evidence="11" type="ORF">COV74_06310</name>
</gene>
<dbReference type="PRINTS" id="PR00046">
    <property type="entry name" value="SIGMA70FCT"/>
</dbReference>
<accession>A0A2H0LNM1</accession>
<dbReference type="InterPro" id="IPR007627">
    <property type="entry name" value="RNA_pol_sigma70_r2"/>
</dbReference>
<evidence type="ECO:0000259" key="9">
    <source>
        <dbReference type="PROSITE" id="PS00715"/>
    </source>
</evidence>
<feature type="domain" description="RNA polymerase sigma-70" evidence="10">
    <location>
        <begin position="541"/>
        <end position="567"/>
    </location>
</feature>
<comment type="subcellular location">
    <subcellularLocation>
        <location evidence="6">Cytoplasm</location>
    </subcellularLocation>
</comment>
<dbReference type="FunFam" id="1.10.10.10:FF:000002">
    <property type="entry name" value="RNA polymerase sigma factor SigA"/>
    <property type="match status" value="1"/>
</dbReference>
<dbReference type="PROSITE" id="PS00716">
    <property type="entry name" value="SIGMA70_2"/>
    <property type="match status" value="1"/>
</dbReference>
<dbReference type="GO" id="GO:0003677">
    <property type="term" value="F:DNA binding"/>
    <property type="evidence" value="ECO:0007669"/>
    <property type="project" value="UniProtKB-UniRule"/>
</dbReference>
<organism evidence="11 12">
    <name type="scientific">Candidatus Abzuiibacterium crystallinum</name>
    <dbReference type="NCBI Taxonomy" id="1974748"/>
    <lineage>
        <taxon>Bacteria</taxon>
        <taxon>Pseudomonadati</taxon>
        <taxon>Candidatus Omnitrophota</taxon>
        <taxon>Candidatus Abzuiibacterium</taxon>
    </lineage>
</organism>
<keyword evidence="4 6" id="KW-0238">DNA-binding</keyword>
<feature type="coiled-coil region" evidence="7">
    <location>
        <begin position="229"/>
        <end position="297"/>
    </location>
</feature>
<keyword evidence="1 6" id="KW-0963">Cytoplasm</keyword>
<dbReference type="EMBL" id="PCVY01000053">
    <property type="protein sequence ID" value="PIQ86042.1"/>
    <property type="molecule type" value="Genomic_DNA"/>
</dbReference>
<evidence type="ECO:0000259" key="10">
    <source>
        <dbReference type="PROSITE" id="PS00716"/>
    </source>
</evidence>
<dbReference type="SUPFAM" id="SSF88659">
    <property type="entry name" value="Sigma3 and sigma4 domains of RNA polymerase sigma factors"/>
    <property type="match status" value="2"/>
</dbReference>
<feature type="domain" description="RNA polymerase sigma-70" evidence="9">
    <location>
        <begin position="372"/>
        <end position="385"/>
    </location>
</feature>
<evidence type="ECO:0000313" key="11">
    <source>
        <dbReference type="EMBL" id="PIQ86042.1"/>
    </source>
</evidence>
<dbReference type="InterPro" id="IPR009042">
    <property type="entry name" value="RNA_pol_sigma70_r1_2"/>
</dbReference>
<dbReference type="InterPro" id="IPR014284">
    <property type="entry name" value="RNA_pol_sigma-70_dom"/>
</dbReference>
<protein>
    <recommendedName>
        <fullName evidence="6">RNA polymerase sigma factor SigA</fullName>
    </recommendedName>
</protein>
<dbReference type="Gene3D" id="1.20.120.1810">
    <property type="match status" value="1"/>
</dbReference>
<evidence type="ECO:0000256" key="2">
    <source>
        <dbReference type="ARBA" id="ARBA00023015"/>
    </source>
</evidence>
<feature type="region of interest" description="Disordered" evidence="8">
    <location>
        <begin position="126"/>
        <end position="158"/>
    </location>
</feature>
<comment type="subunit">
    <text evidence="6">Interacts transiently with the RNA polymerase catalytic core.</text>
</comment>
<feature type="compositionally biased region" description="Basic residues" evidence="8">
    <location>
        <begin position="1"/>
        <end position="37"/>
    </location>
</feature>
<dbReference type="PANTHER" id="PTHR30603:SF60">
    <property type="entry name" value="RNA POLYMERASE SIGMA FACTOR RPOD"/>
    <property type="match status" value="1"/>
</dbReference>
<evidence type="ECO:0000256" key="8">
    <source>
        <dbReference type="SAM" id="MobiDB-lite"/>
    </source>
</evidence>
<sequence>MKRKASKIKRKKKKLKAVKKRTKSAWKQKIKKLKPAPRLKTAGNPSAKGMVFNSQQDTRDKESSPQPLSKKEKDSIGKFIALGKKQGYLTYEQINNLLPPEITESEKIEGVIAALNESAIEITSTPIHQERNGSKTEAGKKEKAKDESREAGDEYEKGRMDDPVRLYLRQMGQIPLLTRSQEIELAKRIEAAENDLKKAVYEMPTVRGEVLNLVNQILNGEVSLESIIEEDEEDKLMVTKRQLKGLTRRLRASRKGSHNVSLLMQFNLHIAIVEQIIRIIKRKLRILERNRQLLSRTKTQKVRGQKSRFLEENRAILRDLAQPEKKVHEQMKLVQRRERELAKAKKLLTAANLRLVVSIAKKYTNRGLSFLDLIQEGNIGLMKAVDKFEYKRGYKFSTYATWWIRQAITRSIADQARTIRIPVHMIETINKFFRASRHLVQETGREPTPEEVARVMKMPLDKVKGILKIAQEPISLQTPIGDEGDTQFGDFIEDKSAISPANATAYSMLKEQMDDVLETLTEREEKVLRLRFGIGDGYPRTLEEVGQIFNVTRERVRQIEAKALRKLRHPTRSRKLKNFLDIKLSD</sequence>
<evidence type="ECO:0000313" key="12">
    <source>
        <dbReference type="Proteomes" id="UP000230859"/>
    </source>
</evidence>
<dbReference type="Gene3D" id="1.10.220.120">
    <property type="entry name" value="Sigma-70 factor, region 1.1"/>
    <property type="match status" value="1"/>
</dbReference>
<feature type="region of interest" description="Sigma-70 factor domain-4" evidence="6">
    <location>
        <begin position="516"/>
        <end position="569"/>
    </location>
</feature>
<dbReference type="Gene3D" id="1.10.601.10">
    <property type="entry name" value="RNA Polymerase Primary Sigma Factor"/>
    <property type="match status" value="1"/>
</dbReference>